<feature type="chain" id="PRO_5019567880" evidence="1">
    <location>
        <begin position="24"/>
        <end position="47"/>
    </location>
</feature>
<name>A0A449B0G3_9BACT</name>
<proteinExistence type="predicted"/>
<dbReference type="EMBL" id="LR215032">
    <property type="protein sequence ID" value="VEU73271.1"/>
    <property type="molecule type" value="Genomic_DNA"/>
</dbReference>
<accession>A0A449B0G3</accession>
<reference evidence="2 3" key="1">
    <citation type="submission" date="2019-01" db="EMBL/GenBank/DDBJ databases">
        <authorList>
            <consortium name="Pathogen Informatics"/>
        </authorList>
    </citation>
    <scope>NUCLEOTIDE SEQUENCE [LARGE SCALE GENOMIC DNA]</scope>
    <source>
        <strain evidence="2 3">NCTC10186</strain>
        <plasmid evidence="3">2</plasmid>
    </source>
</reference>
<dbReference type="KEGG" id="mgal:NCTC10186_00775"/>
<organism evidence="2 3">
    <name type="scientific">Mycoplasmopsis gallopavonis</name>
    <dbReference type="NCBI Taxonomy" id="76629"/>
    <lineage>
        <taxon>Bacteria</taxon>
        <taxon>Bacillati</taxon>
        <taxon>Mycoplasmatota</taxon>
        <taxon>Mycoplasmoidales</taxon>
        <taxon>Metamycoplasmataceae</taxon>
        <taxon>Mycoplasmopsis</taxon>
    </lineage>
</organism>
<evidence type="ECO:0000313" key="3">
    <source>
        <dbReference type="Proteomes" id="UP000289862"/>
    </source>
</evidence>
<keyword evidence="2" id="KW-0614">Plasmid</keyword>
<gene>
    <name evidence="2" type="ORF">NCTC10186_00775</name>
</gene>
<feature type="signal peptide" evidence="1">
    <location>
        <begin position="1"/>
        <end position="23"/>
    </location>
</feature>
<keyword evidence="1" id="KW-0732">Signal</keyword>
<geneLocation type="plasmid" evidence="2 3">
    <name>2</name>
</geneLocation>
<dbReference type="AlphaFoldDB" id="A0A449B0G3"/>
<keyword evidence="3" id="KW-1185">Reference proteome</keyword>
<evidence type="ECO:0000313" key="2">
    <source>
        <dbReference type="EMBL" id="VEU73271.1"/>
    </source>
</evidence>
<dbReference type="Proteomes" id="UP000289862">
    <property type="component" value="Plasmid 2"/>
</dbReference>
<protein>
    <submittedName>
        <fullName evidence="2">Uncharacterized protein</fullName>
    </submittedName>
</protein>
<sequence length="47" mass="5439">MKFYKKFLVIPILLGSIFAFSSAKYTNTTNISSLNQQKYIIHLRVSI</sequence>
<evidence type="ECO:0000256" key="1">
    <source>
        <dbReference type="SAM" id="SignalP"/>
    </source>
</evidence>